<dbReference type="Proteomes" id="UP000054877">
    <property type="component" value="Unassembled WGS sequence"/>
</dbReference>
<reference evidence="12 13" key="1">
    <citation type="submission" date="2015-11" db="EMBL/GenBank/DDBJ databases">
        <title>Genomic analysis of 38 Legionella species identifies large and diverse effector repertoires.</title>
        <authorList>
            <person name="Burstein D."/>
            <person name="Amaro F."/>
            <person name="Zusman T."/>
            <person name="Lifshitz Z."/>
            <person name="Cohen O."/>
            <person name="Gilbert J.A."/>
            <person name="Pupko T."/>
            <person name="Shuman H.A."/>
            <person name="Segal G."/>
        </authorList>
    </citation>
    <scope>NUCLEOTIDE SEQUENCE [LARGE SCALE GENOMIC DNA]</scope>
    <source>
        <strain evidence="12 13">Mt.St.Helens-9</strain>
    </source>
</reference>
<dbReference type="InterPro" id="IPR003661">
    <property type="entry name" value="HisK_dim/P_dom"/>
</dbReference>
<dbReference type="GO" id="GO:0005886">
    <property type="term" value="C:plasma membrane"/>
    <property type="evidence" value="ECO:0007669"/>
    <property type="project" value="UniProtKB-SubCell"/>
</dbReference>
<evidence type="ECO:0000256" key="10">
    <source>
        <dbReference type="SAM" id="Phobius"/>
    </source>
</evidence>
<protein>
    <recommendedName>
        <fullName evidence="3">histidine kinase</fullName>
        <ecNumber evidence="3">2.7.13.3</ecNumber>
    </recommendedName>
</protein>
<keyword evidence="10" id="KW-0812">Transmembrane</keyword>
<evidence type="ECO:0000256" key="6">
    <source>
        <dbReference type="ARBA" id="ARBA00022679"/>
    </source>
</evidence>
<dbReference type="STRING" id="452.Lspi_2491"/>
<dbReference type="Gene3D" id="1.10.287.130">
    <property type="match status" value="1"/>
</dbReference>
<evidence type="ECO:0000256" key="7">
    <source>
        <dbReference type="ARBA" id="ARBA00022741"/>
    </source>
</evidence>
<comment type="catalytic activity">
    <reaction evidence="1">
        <text>ATP + protein L-histidine = ADP + protein N-phospho-L-histidine.</text>
        <dbReference type="EC" id="2.7.13.3"/>
    </reaction>
</comment>
<dbReference type="InterPro" id="IPR036097">
    <property type="entry name" value="HisK_dim/P_sf"/>
</dbReference>
<comment type="subcellular location">
    <subcellularLocation>
        <location evidence="2">Cell membrane</location>
        <topology evidence="2">Multi-pass membrane protein</topology>
    </subcellularLocation>
</comment>
<sequence>MKFNVYIKVMTAFFVIAFVFILAFFKYMKSVTIEIAVNSQKTISYGVLNSLESELVNIPKSNWDTVMKAKKDEGIYLLSSQTLKLNSNQIKKLNDGKIVFTIGKDLQFLNLIFARKTAYKKIGKSQFVLAYDFSVPEQIISYYMTPGLEQIVDTLLSRSKNTWDEALVKLEKEYGYPIHVYKKQSKNLPSHVSKALSTSRLAFETNPNTTQIGVIYYSFNGGILKIGPLKYLSITARISDLIYYFVLAFFIFVFCLITFISMLFVRNMKKIYQITENFSQGNFDFPQKISTTSVLYGLYSNIIHMGERLKELIESHKKMCRFVAHEIRTPLSTIQMTTDSIKRKNTEDKQLNKKMESIQEDVAGMNRIVSTFLIYSKMYSSEIKLRKSNTDIILWLRTLLEPFCSSRFEISLHTSGLDTLNEDIDPNILKHAVTNLISNAMKFAEHRISLTVNVENNDILIHIDDDGPGLPEDGLDDIFSEYTTAANIEIGEKHIGLGLAIVEKIVTLHNGKVAATQSPVLKGARFTITLPWHAREH</sequence>
<dbReference type="EC" id="2.7.13.3" evidence="3"/>
<dbReference type="CDD" id="cd00082">
    <property type="entry name" value="HisKA"/>
    <property type="match status" value="1"/>
</dbReference>
<keyword evidence="10" id="KW-1133">Transmembrane helix</keyword>
<dbReference type="SMART" id="SM00387">
    <property type="entry name" value="HATPase_c"/>
    <property type="match status" value="1"/>
</dbReference>
<accession>A0A0W0YY78</accession>
<dbReference type="InterPro" id="IPR005467">
    <property type="entry name" value="His_kinase_dom"/>
</dbReference>
<evidence type="ECO:0000256" key="1">
    <source>
        <dbReference type="ARBA" id="ARBA00000085"/>
    </source>
</evidence>
<evidence type="ECO:0000256" key="4">
    <source>
        <dbReference type="ARBA" id="ARBA00022475"/>
    </source>
</evidence>
<evidence type="ECO:0000313" key="12">
    <source>
        <dbReference type="EMBL" id="KTD61861.1"/>
    </source>
</evidence>
<dbReference type="InterPro" id="IPR050980">
    <property type="entry name" value="2C_sensor_his_kinase"/>
</dbReference>
<dbReference type="InterPro" id="IPR036890">
    <property type="entry name" value="HATPase_C_sf"/>
</dbReference>
<dbReference type="GO" id="GO:0000155">
    <property type="term" value="F:phosphorelay sensor kinase activity"/>
    <property type="evidence" value="ECO:0007669"/>
    <property type="project" value="InterPro"/>
</dbReference>
<dbReference type="InterPro" id="IPR004358">
    <property type="entry name" value="Sig_transdc_His_kin-like_C"/>
</dbReference>
<feature type="transmembrane region" description="Helical" evidence="10">
    <location>
        <begin position="241"/>
        <end position="265"/>
    </location>
</feature>
<proteinExistence type="predicted"/>
<feature type="transmembrane region" description="Helical" evidence="10">
    <location>
        <begin position="6"/>
        <end position="25"/>
    </location>
</feature>
<dbReference type="Gene3D" id="3.30.565.10">
    <property type="entry name" value="Histidine kinase-like ATPase, C-terminal domain"/>
    <property type="match status" value="1"/>
</dbReference>
<dbReference type="AlphaFoldDB" id="A0A0W0YY78"/>
<keyword evidence="9" id="KW-0067">ATP-binding</keyword>
<evidence type="ECO:0000313" key="13">
    <source>
        <dbReference type="Proteomes" id="UP000054877"/>
    </source>
</evidence>
<dbReference type="SUPFAM" id="SSF47384">
    <property type="entry name" value="Homodimeric domain of signal transducing histidine kinase"/>
    <property type="match status" value="1"/>
</dbReference>
<dbReference type="RefSeq" id="WP_058484378.1">
    <property type="nucleotide sequence ID" value="NZ_CAAAII010000016.1"/>
</dbReference>
<dbReference type="InterPro" id="IPR003594">
    <property type="entry name" value="HATPase_dom"/>
</dbReference>
<dbReference type="SUPFAM" id="SSF55874">
    <property type="entry name" value="ATPase domain of HSP90 chaperone/DNA topoisomerase II/histidine kinase"/>
    <property type="match status" value="1"/>
</dbReference>
<dbReference type="PRINTS" id="PR00344">
    <property type="entry name" value="BCTRLSENSOR"/>
</dbReference>
<dbReference type="PATRIC" id="fig|452.5.peg.2750"/>
<organism evidence="12 13">
    <name type="scientific">Legionella spiritensis</name>
    <dbReference type="NCBI Taxonomy" id="452"/>
    <lineage>
        <taxon>Bacteria</taxon>
        <taxon>Pseudomonadati</taxon>
        <taxon>Pseudomonadota</taxon>
        <taxon>Gammaproteobacteria</taxon>
        <taxon>Legionellales</taxon>
        <taxon>Legionellaceae</taxon>
        <taxon>Legionella</taxon>
    </lineage>
</organism>
<dbReference type="SMART" id="SM00388">
    <property type="entry name" value="HisKA"/>
    <property type="match status" value="1"/>
</dbReference>
<dbReference type="OrthoDB" id="9804645at2"/>
<dbReference type="PANTHER" id="PTHR44936:SF10">
    <property type="entry name" value="SENSOR PROTEIN RSTB"/>
    <property type="match status" value="1"/>
</dbReference>
<keyword evidence="13" id="KW-1185">Reference proteome</keyword>
<evidence type="ECO:0000256" key="8">
    <source>
        <dbReference type="ARBA" id="ARBA00022777"/>
    </source>
</evidence>
<name>A0A0W0YY78_LEGSP</name>
<dbReference type="Pfam" id="PF02518">
    <property type="entry name" value="HATPase_c"/>
    <property type="match status" value="1"/>
</dbReference>
<dbReference type="PROSITE" id="PS50109">
    <property type="entry name" value="HIS_KIN"/>
    <property type="match status" value="1"/>
</dbReference>
<dbReference type="PANTHER" id="PTHR44936">
    <property type="entry name" value="SENSOR PROTEIN CREC"/>
    <property type="match status" value="1"/>
</dbReference>
<keyword evidence="6" id="KW-0808">Transferase</keyword>
<feature type="domain" description="Histidine kinase" evidence="11">
    <location>
        <begin position="322"/>
        <end position="534"/>
    </location>
</feature>
<dbReference type="EMBL" id="LNYX01000031">
    <property type="protein sequence ID" value="KTD61861.1"/>
    <property type="molecule type" value="Genomic_DNA"/>
</dbReference>
<evidence type="ECO:0000256" key="2">
    <source>
        <dbReference type="ARBA" id="ARBA00004651"/>
    </source>
</evidence>
<dbReference type="GO" id="GO:0005524">
    <property type="term" value="F:ATP binding"/>
    <property type="evidence" value="ECO:0007669"/>
    <property type="project" value="UniProtKB-KW"/>
</dbReference>
<keyword evidence="7" id="KW-0547">Nucleotide-binding</keyword>
<keyword evidence="4" id="KW-1003">Cell membrane</keyword>
<dbReference type="Pfam" id="PF00512">
    <property type="entry name" value="HisKA"/>
    <property type="match status" value="1"/>
</dbReference>
<keyword evidence="10" id="KW-0472">Membrane</keyword>
<evidence type="ECO:0000256" key="3">
    <source>
        <dbReference type="ARBA" id="ARBA00012438"/>
    </source>
</evidence>
<evidence type="ECO:0000259" key="11">
    <source>
        <dbReference type="PROSITE" id="PS50109"/>
    </source>
</evidence>
<gene>
    <name evidence="12" type="ORF">Lspi_2491</name>
</gene>
<evidence type="ECO:0000256" key="5">
    <source>
        <dbReference type="ARBA" id="ARBA00022553"/>
    </source>
</evidence>
<keyword evidence="5" id="KW-0597">Phosphoprotein</keyword>
<comment type="caution">
    <text evidence="12">The sequence shown here is derived from an EMBL/GenBank/DDBJ whole genome shotgun (WGS) entry which is preliminary data.</text>
</comment>
<evidence type="ECO:0000256" key="9">
    <source>
        <dbReference type="ARBA" id="ARBA00022840"/>
    </source>
</evidence>
<keyword evidence="8 12" id="KW-0418">Kinase</keyword>